<gene>
    <name evidence="5" type="ORF">SAMEA3906486_03334</name>
</gene>
<keyword evidence="3" id="KW-0472">Membrane</keyword>
<reference evidence="5 6" key="1">
    <citation type="submission" date="2016-04" db="EMBL/GenBank/DDBJ databases">
        <authorList>
            <consortium name="Pathogen Informatics"/>
        </authorList>
    </citation>
    <scope>NUCLEOTIDE SEQUENCE [LARGE SCALE GENOMIC DNA]</scope>
    <source>
        <strain evidence="5 6">H050680373</strain>
    </source>
</reference>
<evidence type="ECO:0000313" key="5">
    <source>
        <dbReference type="EMBL" id="SAI71066.1"/>
    </source>
</evidence>
<protein>
    <submittedName>
        <fullName evidence="5">Clostridium P-47 protein</fullName>
    </submittedName>
</protein>
<keyword evidence="3" id="KW-1133">Transmembrane helix</keyword>
<feature type="domain" description="Protein OrfX2/OrfX3/P47" evidence="4">
    <location>
        <begin position="8"/>
        <end position="449"/>
    </location>
</feature>
<evidence type="ECO:0000259" key="4">
    <source>
        <dbReference type="Pfam" id="PF06597"/>
    </source>
</evidence>
<dbReference type="Pfam" id="PF06597">
    <property type="entry name" value="Clostridium_P47"/>
    <property type="match status" value="1"/>
</dbReference>
<dbReference type="AlphaFoldDB" id="A0A157SMF6"/>
<keyword evidence="1" id="KW-0843">Virulence</keyword>
<feature type="transmembrane region" description="Helical" evidence="3">
    <location>
        <begin position="369"/>
        <end position="391"/>
    </location>
</feature>
<evidence type="ECO:0000256" key="2">
    <source>
        <dbReference type="ARBA" id="ARBA00035010"/>
    </source>
</evidence>
<dbReference type="OrthoDB" id="2664173at2"/>
<evidence type="ECO:0000256" key="3">
    <source>
        <dbReference type="SAM" id="Phobius"/>
    </source>
</evidence>
<dbReference type="RefSeq" id="WP_066129312.1">
    <property type="nucleotide sequence ID" value="NZ_FKIF01000007.1"/>
</dbReference>
<evidence type="ECO:0000256" key="1">
    <source>
        <dbReference type="ARBA" id="ARBA00023026"/>
    </source>
</evidence>
<sequence length="454" mass="48098">MAAAAFSTHGWDMVHALRIPEVNKHITERSGAPRWMQESIDDMEVTALVGGWRVVQGGANSLICLSLGLDEGAIVTPAGKRVAFGGQAIVAVELEVLHWDVSGGRCATLQLPSPGTQSGVRPFYVRELVASGTDNAIVQGVIKQAVQQWLNHHPDAIQHVFATIDLQGGTERAEGTVMRPTRISYAYHDAQDINDCLLAVLVLTDGAAPSGGLDQVVSPESVPPGCDCGVLLSSRAVLDSVVRRAAMSAFKGTSASDYEQSPVVPVITLKRPRDLPPVPVKGSDRHHVLQSFSASITGASIVCQSESVVLYDEGVSLSTFTHAEHTLVLEKRPDGSQWLRVIDLSPAQISHETHIDPEVQAKDERIADAIMIGGAILSLFGGPLCFVVVTIETAIVSSVMAKAPELIAAMAEPGPSQDIGNAEIAAPSIWSGGRALEMMTLDMDGGLRLGARLV</sequence>
<dbReference type="EMBL" id="FKIF01000007">
    <property type="protein sequence ID" value="SAI71066.1"/>
    <property type="molecule type" value="Genomic_DNA"/>
</dbReference>
<keyword evidence="3" id="KW-0812">Transmembrane</keyword>
<dbReference type="STRING" id="288768.SAMEA3906486_03334"/>
<comment type="similarity">
    <text evidence="2">Belongs to the TULIP P47 family.</text>
</comment>
<dbReference type="Proteomes" id="UP000076848">
    <property type="component" value="Unassembled WGS sequence"/>
</dbReference>
<dbReference type="InterPro" id="IPR010567">
    <property type="entry name" value="OrfX2/OrfX3/P47"/>
</dbReference>
<keyword evidence="6" id="KW-1185">Reference proteome</keyword>
<name>A0A157SMF6_9BORD</name>
<proteinExistence type="inferred from homology"/>
<evidence type="ECO:0000313" key="6">
    <source>
        <dbReference type="Proteomes" id="UP000076848"/>
    </source>
</evidence>
<organism evidence="5 6">
    <name type="scientific">Bordetella ansorpii</name>
    <dbReference type="NCBI Taxonomy" id="288768"/>
    <lineage>
        <taxon>Bacteria</taxon>
        <taxon>Pseudomonadati</taxon>
        <taxon>Pseudomonadota</taxon>
        <taxon>Betaproteobacteria</taxon>
        <taxon>Burkholderiales</taxon>
        <taxon>Alcaligenaceae</taxon>
        <taxon>Bordetella</taxon>
    </lineage>
</organism>
<accession>A0A157SMF6</accession>